<reference evidence="1 2" key="1">
    <citation type="journal article" date="2021" name="Elife">
        <title>Chloroplast acquisition without the gene transfer in kleptoplastic sea slugs, Plakobranchus ocellatus.</title>
        <authorList>
            <person name="Maeda T."/>
            <person name="Takahashi S."/>
            <person name="Yoshida T."/>
            <person name="Shimamura S."/>
            <person name="Takaki Y."/>
            <person name="Nagai Y."/>
            <person name="Toyoda A."/>
            <person name="Suzuki Y."/>
            <person name="Arimoto A."/>
            <person name="Ishii H."/>
            <person name="Satoh N."/>
            <person name="Nishiyama T."/>
            <person name="Hasebe M."/>
            <person name="Maruyama T."/>
            <person name="Minagawa J."/>
            <person name="Obokata J."/>
            <person name="Shigenobu S."/>
        </authorList>
    </citation>
    <scope>NUCLEOTIDE SEQUENCE [LARGE SCALE GENOMIC DNA]</scope>
</reference>
<evidence type="ECO:0000313" key="1">
    <source>
        <dbReference type="EMBL" id="GFN88400.1"/>
    </source>
</evidence>
<protein>
    <submittedName>
        <fullName evidence="1">Gag-Pol protein</fullName>
    </submittedName>
</protein>
<keyword evidence="2" id="KW-1185">Reference proteome</keyword>
<organism evidence="1 2">
    <name type="scientific">Plakobranchus ocellatus</name>
    <dbReference type="NCBI Taxonomy" id="259542"/>
    <lineage>
        <taxon>Eukaryota</taxon>
        <taxon>Metazoa</taxon>
        <taxon>Spiralia</taxon>
        <taxon>Lophotrochozoa</taxon>
        <taxon>Mollusca</taxon>
        <taxon>Gastropoda</taxon>
        <taxon>Heterobranchia</taxon>
        <taxon>Euthyneura</taxon>
        <taxon>Panpulmonata</taxon>
        <taxon>Sacoglossa</taxon>
        <taxon>Placobranchoidea</taxon>
        <taxon>Plakobranchidae</taxon>
        <taxon>Plakobranchus</taxon>
    </lineage>
</organism>
<dbReference type="PANTHER" id="PTHR37984:SF8">
    <property type="entry name" value="CCHC-TYPE DOMAIN-CONTAINING PROTEIN"/>
    <property type="match status" value="1"/>
</dbReference>
<dbReference type="Gene3D" id="2.40.70.10">
    <property type="entry name" value="Acid Proteases"/>
    <property type="match status" value="1"/>
</dbReference>
<dbReference type="AlphaFoldDB" id="A0AAV3YMC2"/>
<sequence>MSKKCKSGNLQEELLRDRLVCGIISEKLKECLLREDKVTLDKAVDICCAAEESQKHIKMMETECKVNKIEKKKPSRPTPSKHPQKQRSQNACVWCGKQHPLRLCPAFGKKNSACGKPNHFKDVCRSSHVHDLANEESDNDGYEEGEKGLFVGMIGRKTYEDRDKLFVHADVLGTSIKFKVDTGAQANVFPQKIYQRLKDVSMTKTTQKLTNYTGNRLHELGKCTIEIMGVPLNFFVTDMNEDVILDLKASQNLQLIKILTVGPKTKDKKKSKDNDIVNEYKDVFQGLGCTGIPVHIELDPKAVPVVHPPRRIPLTLKDKVKEELGRMEDMGVIVK</sequence>
<dbReference type="EMBL" id="BLXT01001848">
    <property type="protein sequence ID" value="GFN88400.1"/>
    <property type="molecule type" value="Genomic_DNA"/>
</dbReference>
<accession>A0AAV3YMC2</accession>
<dbReference type="InterPro" id="IPR050951">
    <property type="entry name" value="Retrovirus_Pol_polyprotein"/>
</dbReference>
<proteinExistence type="predicted"/>
<gene>
    <name evidence="1" type="ORF">PoB_001490600</name>
</gene>
<name>A0AAV3YMC2_9GAST</name>
<dbReference type="InterPro" id="IPR021109">
    <property type="entry name" value="Peptidase_aspartic_dom_sf"/>
</dbReference>
<evidence type="ECO:0000313" key="2">
    <source>
        <dbReference type="Proteomes" id="UP000735302"/>
    </source>
</evidence>
<dbReference type="PANTHER" id="PTHR37984">
    <property type="entry name" value="PROTEIN CBG26694"/>
    <property type="match status" value="1"/>
</dbReference>
<dbReference type="Proteomes" id="UP000735302">
    <property type="component" value="Unassembled WGS sequence"/>
</dbReference>
<comment type="caution">
    <text evidence="1">The sequence shown here is derived from an EMBL/GenBank/DDBJ whole genome shotgun (WGS) entry which is preliminary data.</text>
</comment>